<accession>A0A841Q1X5</accession>
<dbReference type="PANTHER" id="PTHR10465">
    <property type="entry name" value="TRANSMEMBRANE GTPASE FZO1"/>
    <property type="match status" value="1"/>
</dbReference>
<dbReference type="Gene3D" id="3.40.50.300">
    <property type="entry name" value="P-loop containing nucleotide triphosphate hydrolases"/>
    <property type="match status" value="2"/>
</dbReference>
<dbReference type="InterPro" id="IPR045063">
    <property type="entry name" value="Dynamin_N"/>
</dbReference>
<keyword evidence="4" id="KW-0342">GTP-binding</keyword>
<sequence length="1216" mass="140762">MKSYSVTEKTQNKQNLARLFEALEGKNQIQAEKVLDLIDKREKEELVIGFAGHFSAGKSTMINNIIGENILPSSPIPTSANLVKVKSGNGYARVFYTHNPPVEYKEPYDLDTIKALCKDGESITKIEISKQMSVLPKHVTIMDTPGIDSSNDADRVITESGLHVVDVLFYVMDYNHVQSEVNLSFLREMQKRGKRVYIVINQIDKHQEEEIPFHAYQESIRHALKSWKIDPLGIYYTTLIETKHAFNQFEELQKLFLQLTQEKEEIIEQTISQSCLVILDELSKQLREEKEAEIEDLKEDMNHLRTRLGELASSKGSVEDKIKTVTEFPKEAEQTFKKELDSIFKSAYLMPFENREKAKAFLESMQPGFKMGLLFAKKKTEQEQEKRLNEFYNDLMKTVTSQLEWHIRDLFVKLAKRFDVVEPNLLQEIQQFTVDYPKSGLKDTVKTGAEVTGDYVLVYTNDVGNDIKVYTKQKALQIWFQMKSIMEKQSEVIASAEQSTLKLHEQLESKQRSLEEIEKDLTNTIDSLKDILFGYYSHSEHAMEKVYLALTDRKKSIQQKVMKKAEKKDMTKQEYAVSSQKDIIDVDTSFSVDDIINRLEKSASTLADVRGFQTIKQDLIEKRNRMDNRHFTVALFGAFSAGKSSFANALLGEKVLPVSPNPTTATINKISPSSQENPHGTVVVQLKGEQQLIEDIYHAAEKLPKGFTKLAEIKTWMDANDVSEYVQDQESKNVSFLQAFIDGYDDVKEKIGKQVTVSINESSSYIAEEKRACFVEWMEMFYDCDFTQNGITLVDTPGADSVNARHTDVSFEYIKNADVILFVTYYNHAFSRADREFLIQLGRVKDVFSLDKMFFLINAADLAKDDEELQLVTSYVEEQLLAYGIRNPRLFPVSSKWAMEEKVSKKLFDQKSGIQKFEEDFYHFIDEELTGLFIQSALHDLKRAAKLLEEHVKSASMNAAEKEKVKNIYQDDSKKMKDFILNFDMERHEIAVKQELDELVYYIQQRLFLRFIDMFKETINPAYIKSNGKKGKEELIGAVKQLIQYISHDLIQEIQATSLRTEKYMNKNIKSFTEELEKHDLMKKYQFSFPTKDDFSFETKKGHNGLDSIPFSAFHGALSIFKNTKSFFEQNEKNKFHDELKEILQPFVKEYLDNQKRELITFYLPQWNKEVEQVKTKMINVLEEYFDGLLYNVSTEIDVEELKRKLTEVQQLANEN</sequence>
<keyword evidence="2" id="KW-0547">Nucleotide-binding</keyword>
<dbReference type="CDD" id="cd09912">
    <property type="entry name" value="DLP_2"/>
    <property type="match status" value="2"/>
</dbReference>
<dbReference type="SUPFAM" id="SSF52540">
    <property type="entry name" value="P-loop containing nucleoside triphosphate hydrolases"/>
    <property type="match status" value="2"/>
</dbReference>
<feature type="domain" description="Dynamin N-terminal" evidence="7">
    <location>
        <begin position="48"/>
        <end position="202"/>
    </location>
</feature>
<keyword evidence="9" id="KW-1185">Reference proteome</keyword>
<evidence type="ECO:0000256" key="4">
    <source>
        <dbReference type="ARBA" id="ARBA00023134"/>
    </source>
</evidence>
<evidence type="ECO:0000256" key="5">
    <source>
        <dbReference type="ARBA" id="ARBA00023136"/>
    </source>
</evidence>
<dbReference type="PANTHER" id="PTHR10465:SF0">
    <property type="entry name" value="SARCALUMENIN"/>
    <property type="match status" value="1"/>
</dbReference>
<proteinExistence type="predicted"/>
<evidence type="ECO:0000313" key="9">
    <source>
        <dbReference type="Proteomes" id="UP000581688"/>
    </source>
</evidence>
<dbReference type="Proteomes" id="UP000581688">
    <property type="component" value="Unassembled WGS sequence"/>
</dbReference>
<dbReference type="EMBL" id="JACHGH010000002">
    <property type="protein sequence ID" value="MBB6452302.1"/>
    <property type="molecule type" value="Genomic_DNA"/>
</dbReference>
<name>A0A841Q1X5_9BACI</name>
<protein>
    <submittedName>
        <fullName evidence="8">Small GTP-binding protein</fullName>
    </submittedName>
</protein>
<gene>
    <name evidence="8" type="ORF">HNQ94_000747</name>
</gene>
<keyword evidence="3" id="KW-0378">Hydrolase</keyword>
<evidence type="ECO:0000256" key="1">
    <source>
        <dbReference type="ARBA" id="ARBA00004370"/>
    </source>
</evidence>
<evidence type="ECO:0000313" key="8">
    <source>
        <dbReference type="EMBL" id="MBB6452302.1"/>
    </source>
</evidence>
<dbReference type="InterPro" id="IPR027417">
    <property type="entry name" value="P-loop_NTPase"/>
</dbReference>
<feature type="coiled-coil region" evidence="6">
    <location>
        <begin position="500"/>
        <end position="527"/>
    </location>
</feature>
<dbReference type="Pfam" id="PF00350">
    <property type="entry name" value="Dynamin_N"/>
    <property type="match status" value="2"/>
</dbReference>
<feature type="domain" description="Dynamin N-terminal" evidence="7">
    <location>
        <begin position="633"/>
        <end position="853"/>
    </location>
</feature>
<evidence type="ECO:0000259" key="7">
    <source>
        <dbReference type="Pfam" id="PF00350"/>
    </source>
</evidence>
<dbReference type="GO" id="GO:0005525">
    <property type="term" value="F:GTP binding"/>
    <property type="evidence" value="ECO:0007669"/>
    <property type="project" value="UniProtKB-KW"/>
</dbReference>
<organism evidence="8 9">
    <name type="scientific">Salirhabdus euzebyi</name>
    <dbReference type="NCBI Taxonomy" id="394506"/>
    <lineage>
        <taxon>Bacteria</taxon>
        <taxon>Bacillati</taxon>
        <taxon>Bacillota</taxon>
        <taxon>Bacilli</taxon>
        <taxon>Bacillales</taxon>
        <taxon>Bacillaceae</taxon>
        <taxon>Salirhabdus</taxon>
    </lineage>
</organism>
<evidence type="ECO:0000256" key="3">
    <source>
        <dbReference type="ARBA" id="ARBA00022801"/>
    </source>
</evidence>
<dbReference type="RefSeq" id="WP_174495023.1">
    <property type="nucleotide sequence ID" value="NZ_CADDWK010000002.1"/>
</dbReference>
<reference evidence="8 9" key="1">
    <citation type="submission" date="2020-08" db="EMBL/GenBank/DDBJ databases">
        <title>Genomic Encyclopedia of Type Strains, Phase IV (KMG-IV): sequencing the most valuable type-strain genomes for metagenomic binning, comparative biology and taxonomic classification.</title>
        <authorList>
            <person name="Goeker M."/>
        </authorList>
    </citation>
    <scope>NUCLEOTIDE SEQUENCE [LARGE SCALE GENOMIC DNA]</scope>
    <source>
        <strain evidence="8 9">DSM 19612</strain>
    </source>
</reference>
<keyword evidence="6" id="KW-0175">Coiled coil</keyword>
<dbReference type="AlphaFoldDB" id="A0A841Q1X5"/>
<dbReference type="GO" id="GO:0003924">
    <property type="term" value="F:GTPase activity"/>
    <property type="evidence" value="ECO:0007669"/>
    <property type="project" value="InterPro"/>
</dbReference>
<dbReference type="GO" id="GO:0016020">
    <property type="term" value="C:membrane"/>
    <property type="evidence" value="ECO:0007669"/>
    <property type="project" value="UniProtKB-SubCell"/>
</dbReference>
<feature type="coiled-coil region" evidence="6">
    <location>
        <begin position="249"/>
        <end position="314"/>
    </location>
</feature>
<dbReference type="InterPro" id="IPR027094">
    <property type="entry name" value="Mitofusin_fam"/>
</dbReference>
<comment type="caution">
    <text evidence="8">The sequence shown here is derived from an EMBL/GenBank/DDBJ whole genome shotgun (WGS) entry which is preliminary data.</text>
</comment>
<comment type="subcellular location">
    <subcellularLocation>
        <location evidence="1">Membrane</location>
    </subcellularLocation>
</comment>
<keyword evidence="5" id="KW-0472">Membrane</keyword>
<evidence type="ECO:0000256" key="6">
    <source>
        <dbReference type="SAM" id="Coils"/>
    </source>
</evidence>
<evidence type="ECO:0000256" key="2">
    <source>
        <dbReference type="ARBA" id="ARBA00022741"/>
    </source>
</evidence>